<protein>
    <recommendedName>
        <fullName evidence="1">Nucleotide modification associated domain-containing protein</fullName>
    </recommendedName>
</protein>
<evidence type="ECO:0000259" key="1">
    <source>
        <dbReference type="Pfam" id="PF18753"/>
    </source>
</evidence>
<name>A0A845A365_9SPHN</name>
<sequence length="181" mass="19967">MTRAYRYILTHDSGMAPCPDGGLISLATCKPVIRRVARPGDWVLGFRPGSLERGLMLWAGRVAEKMSHGEYQRQHGNRSDAVYRMGKNGDYERLDPAYHPSQAEMDRDVREPVLLFDKAVSVYLGGQPASLPDTLAQLAAAGRGHRVSEVAPDELAALERWIGALTPAPSVRGRGRRQSCR</sequence>
<dbReference type="Proteomes" id="UP000460626">
    <property type="component" value="Unassembled WGS sequence"/>
</dbReference>
<evidence type="ECO:0000313" key="3">
    <source>
        <dbReference type="Proteomes" id="UP000460626"/>
    </source>
</evidence>
<dbReference type="InterPro" id="IPR041180">
    <property type="entry name" value="Nmad2"/>
</dbReference>
<gene>
    <name evidence="2" type="ORF">GRI62_10650</name>
</gene>
<reference evidence="2 3" key="1">
    <citation type="submission" date="2019-12" db="EMBL/GenBank/DDBJ databases">
        <title>Genomic-based taxomic classification of the family Erythrobacteraceae.</title>
        <authorList>
            <person name="Xu L."/>
        </authorList>
    </citation>
    <scope>NUCLEOTIDE SEQUENCE [LARGE SCALE GENOMIC DNA]</scope>
    <source>
        <strain evidence="2 3">RC4-10-4</strain>
    </source>
</reference>
<dbReference type="EMBL" id="WTYH01000001">
    <property type="protein sequence ID" value="MXO94060.1"/>
    <property type="molecule type" value="Genomic_DNA"/>
</dbReference>
<dbReference type="OrthoDB" id="2080678at2"/>
<feature type="domain" description="Nucleotide modification associated" evidence="1">
    <location>
        <begin position="1"/>
        <end position="102"/>
    </location>
</feature>
<organism evidence="2 3">
    <name type="scientific">Aurantiacibacter arachoides</name>
    <dbReference type="NCBI Taxonomy" id="1850444"/>
    <lineage>
        <taxon>Bacteria</taxon>
        <taxon>Pseudomonadati</taxon>
        <taxon>Pseudomonadota</taxon>
        <taxon>Alphaproteobacteria</taxon>
        <taxon>Sphingomonadales</taxon>
        <taxon>Erythrobacteraceae</taxon>
        <taxon>Aurantiacibacter</taxon>
    </lineage>
</organism>
<dbReference type="Pfam" id="PF18753">
    <property type="entry name" value="Nmad2"/>
    <property type="match status" value="1"/>
</dbReference>
<dbReference type="AlphaFoldDB" id="A0A845A365"/>
<evidence type="ECO:0000313" key="2">
    <source>
        <dbReference type="EMBL" id="MXO94060.1"/>
    </source>
</evidence>
<dbReference type="RefSeq" id="WP_131453328.1">
    <property type="nucleotide sequence ID" value="NZ_BMJK01000001.1"/>
</dbReference>
<proteinExistence type="predicted"/>
<accession>A0A845A365</accession>
<comment type="caution">
    <text evidence="2">The sequence shown here is derived from an EMBL/GenBank/DDBJ whole genome shotgun (WGS) entry which is preliminary data.</text>
</comment>
<keyword evidence="3" id="KW-1185">Reference proteome</keyword>